<reference evidence="1 2" key="1">
    <citation type="journal article" date="2014" name="BMC Genomics">
        <title>A genomic perspective on a new bacterial genus and species from the Alcaligenaceae family, Basilea psittacipulmonis.</title>
        <authorList>
            <person name="Whiteson K.L."/>
            <person name="Hernandez D."/>
            <person name="Lazarevic V."/>
            <person name="Gaia N."/>
            <person name="Farinelli L."/>
            <person name="Francois P."/>
            <person name="Pilo P."/>
            <person name="Frey J."/>
            <person name="Schrenzel J."/>
        </authorList>
    </citation>
    <scope>NUCLEOTIDE SEQUENCE [LARGE SCALE GENOMIC DNA]</scope>
    <source>
        <strain evidence="1 2">DSM 24701</strain>
    </source>
</reference>
<gene>
    <name evidence="1" type="ORF">IX83_07125</name>
</gene>
<organism evidence="1 2">
    <name type="scientific">Basilea psittacipulmonis DSM 24701</name>
    <dbReference type="NCBI Taxonomy" id="1072685"/>
    <lineage>
        <taxon>Bacteria</taxon>
        <taxon>Pseudomonadati</taxon>
        <taxon>Pseudomonadota</taxon>
        <taxon>Betaproteobacteria</taxon>
        <taxon>Burkholderiales</taxon>
        <taxon>Alcaligenaceae</taxon>
        <taxon>Basilea</taxon>
    </lineage>
</organism>
<dbReference type="eggNOG" id="ENOG50315WE">
    <property type="taxonomic scope" value="Bacteria"/>
</dbReference>
<proteinExistence type="predicted"/>
<protein>
    <recommendedName>
        <fullName evidence="3">Terminase small subunit</fullName>
    </recommendedName>
</protein>
<name>A0A077DG12_9BURK</name>
<accession>A0A077DG12</accession>
<evidence type="ECO:0008006" key="3">
    <source>
        <dbReference type="Google" id="ProtNLM"/>
    </source>
</evidence>
<dbReference type="Pfam" id="PF20901">
    <property type="entry name" value="Sf6_terminase"/>
    <property type="match status" value="1"/>
</dbReference>
<evidence type="ECO:0000313" key="2">
    <source>
        <dbReference type="Proteomes" id="UP000028945"/>
    </source>
</evidence>
<dbReference type="Gene3D" id="1.10.10.60">
    <property type="entry name" value="Homeodomain-like"/>
    <property type="match status" value="1"/>
</dbReference>
<keyword evidence="2" id="KW-1185">Reference proteome</keyword>
<dbReference type="EMBL" id="CP009238">
    <property type="protein sequence ID" value="AIL33106.1"/>
    <property type="molecule type" value="Genomic_DNA"/>
</dbReference>
<dbReference type="STRING" id="1072685.IX83_07125"/>
<dbReference type="Proteomes" id="UP000028945">
    <property type="component" value="Chromosome"/>
</dbReference>
<dbReference type="HOGENOM" id="CLU_123874_2_0_4"/>
<dbReference type="KEGG" id="bpsi:IX83_07125"/>
<dbReference type="InterPro" id="IPR048683">
    <property type="entry name" value="Sf6_terminase"/>
</dbReference>
<evidence type="ECO:0000313" key="1">
    <source>
        <dbReference type="EMBL" id="AIL33106.1"/>
    </source>
</evidence>
<dbReference type="AlphaFoldDB" id="A0A077DG12"/>
<sequence length="150" mass="17234">MKKGRPTQYSKEVANKICEQLEQGLSLKQICEQADMPVRSTVYLWLREYSDFSDNYTRAREVHADLIHDELLELVDNIPEDFASIAKARLQADTRKWVLARMSPRKYGDTSKIELTGNEGGPVEISETVRLSRLNSLLAKAKKRGYREES</sequence>